<protein>
    <submittedName>
        <fullName evidence="1">Uncharacterized protein</fullName>
    </submittedName>
</protein>
<organism evidence="1 2">
    <name type="scientific">Adonisia turfae CCMR0082</name>
    <dbReference type="NCBI Taxonomy" id="2304604"/>
    <lineage>
        <taxon>Bacteria</taxon>
        <taxon>Bacillati</taxon>
        <taxon>Cyanobacteriota</taxon>
        <taxon>Adonisia</taxon>
        <taxon>Adonisia turfae</taxon>
    </lineage>
</organism>
<accession>A0A6M0RYB1</accession>
<reference evidence="1 2" key="1">
    <citation type="journal article" date="2020" name="Microb. Ecol.">
        <title>Ecogenomics of the Marine Benthic Filamentous Cyanobacterium Adonisia.</title>
        <authorList>
            <person name="Walter J.M."/>
            <person name="Coutinho F.H."/>
            <person name="Leomil L."/>
            <person name="Hargreaves P.I."/>
            <person name="Campeao M.E."/>
            <person name="Vieira V.V."/>
            <person name="Silva B.S."/>
            <person name="Fistarol G.O."/>
            <person name="Salomon P.S."/>
            <person name="Sawabe T."/>
            <person name="Mino S."/>
            <person name="Hosokawa M."/>
            <person name="Miyashita H."/>
            <person name="Maruyama F."/>
            <person name="van Verk M.C."/>
            <person name="Dutilh B.E."/>
            <person name="Thompson C.C."/>
            <person name="Thompson F.L."/>
        </authorList>
    </citation>
    <scope>NUCLEOTIDE SEQUENCE [LARGE SCALE GENOMIC DNA]</scope>
    <source>
        <strain evidence="1 2">CCMR0082</strain>
    </source>
</reference>
<sequence length="202" mass="22789">MKTLTQNSQSSSQPLEFRQTHDTQYVIYLNELNLGAIAFNITADRWEYRPFSRPVKATGTLEQCKDAALLDLAPEALHHHKYLQSTLASLPHRFHIEHDPALGYRAHFTPITPTPAPGTDGDTRSVVYSTYFPTAEEAFNAHRDDYIDDVIAYQAFRALLALSERFDGDAVINAFELLKQINPYEDYYLDAAAGRVQPVSAL</sequence>
<dbReference type="EMBL" id="QZCE01000001">
    <property type="protein sequence ID" value="NEZ61184.1"/>
    <property type="molecule type" value="Genomic_DNA"/>
</dbReference>
<dbReference type="AlphaFoldDB" id="A0A6M0RYB1"/>
<comment type="caution">
    <text evidence="1">The sequence shown here is derived from an EMBL/GenBank/DDBJ whole genome shotgun (WGS) entry which is preliminary data.</text>
</comment>
<evidence type="ECO:0000313" key="2">
    <source>
        <dbReference type="Proteomes" id="UP000473574"/>
    </source>
</evidence>
<proteinExistence type="predicted"/>
<name>A0A6M0RYB1_9CYAN</name>
<dbReference type="RefSeq" id="WP_163659062.1">
    <property type="nucleotide sequence ID" value="NZ_QZCE01000001.1"/>
</dbReference>
<dbReference type="Proteomes" id="UP000473574">
    <property type="component" value="Unassembled WGS sequence"/>
</dbReference>
<gene>
    <name evidence="1" type="ORF">D0962_00050</name>
</gene>
<evidence type="ECO:0000313" key="1">
    <source>
        <dbReference type="EMBL" id="NEZ61184.1"/>
    </source>
</evidence>